<keyword evidence="2" id="KW-1185">Reference proteome</keyword>
<dbReference type="Gene3D" id="1.10.520.10">
    <property type="match status" value="1"/>
</dbReference>
<organism evidence="1 2">
    <name type="scientific">Marasmius tenuissimus</name>
    <dbReference type="NCBI Taxonomy" id="585030"/>
    <lineage>
        <taxon>Eukaryota</taxon>
        <taxon>Fungi</taxon>
        <taxon>Dikarya</taxon>
        <taxon>Basidiomycota</taxon>
        <taxon>Agaricomycotina</taxon>
        <taxon>Agaricomycetes</taxon>
        <taxon>Agaricomycetidae</taxon>
        <taxon>Agaricales</taxon>
        <taxon>Marasmiineae</taxon>
        <taxon>Marasmiaceae</taxon>
        <taxon>Marasmius</taxon>
    </lineage>
</organism>
<gene>
    <name evidence="1" type="ORF">AAF712_004497</name>
</gene>
<evidence type="ECO:0000313" key="1">
    <source>
        <dbReference type="EMBL" id="KAL0068419.1"/>
    </source>
</evidence>
<dbReference type="SUPFAM" id="SSF48113">
    <property type="entry name" value="Heme-dependent peroxidases"/>
    <property type="match status" value="1"/>
</dbReference>
<reference evidence="1 2" key="1">
    <citation type="submission" date="2024-05" db="EMBL/GenBank/DDBJ databases">
        <title>A draft genome resource for the thread blight pathogen Marasmius tenuissimus strain MS-2.</title>
        <authorList>
            <person name="Yulfo-Soto G.E."/>
            <person name="Baruah I.K."/>
            <person name="Amoako-Attah I."/>
            <person name="Bukari Y."/>
            <person name="Meinhardt L.W."/>
            <person name="Bailey B.A."/>
            <person name="Cohen S.P."/>
        </authorList>
    </citation>
    <scope>NUCLEOTIDE SEQUENCE [LARGE SCALE GENOMIC DNA]</scope>
    <source>
        <strain evidence="1 2">MS-2</strain>
    </source>
</reference>
<accession>A0ABR3A4V9</accession>
<dbReference type="EMBL" id="JBBXMP010000018">
    <property type="protein sequence ID" value="KAL0068419.1"/>
    <property type="molecule type" value="Genomic_DNA"/>
</dbReference>
<evidence type="ECO:0008006" key="3">
    <source>
        <dbReference type="Google" id="ProtNLM"/>
    </source>
</evidence>
<evidence type="ECO:0000313" key="2">
    <source>
        <dbReference type="Proteomes" id="UP001437256"/>
    </source>
</evidence>
<protein>
    <recommendedName>
        <fullName evidence="3">Peroxidase</fullName>
    </recommendedName>
</protein>
<sequence>MISPRFSATIWGLIAASAPFSAVMAIQRPLDFKMERLEQLLWEENFVALTPGSCVRRDQSTLGAEWVRLAYHDMSTHNIDDGTGGLDASIVFELDRPQNVGQGMPDSVNDFLRFTNPGASRDGRSDCDGSSARCCFVWRIPHTLREVELTPPPLDLRRFPHEDLASHTESFSRQGFTQSEMIALVASLGGVRKQDFPELIQTPVEKDIGLFDGTQQFDHAVVTGYLDGTTPNPLVVGPNTTTNSDLRIFASDGNVTMQSLASQENFNKVCSDVLERIINTVPNGVQLTDVVEPIEYKVGHSRLFPGDEAGLFRFTTNIRMLHNNPSRTVNCSGATARNLSALQPDAQPRPSH</sequence>
<dbReference type="Proteomes" id="UP001437256">
    <property type="component" value="Unassembled WGS sequence"/>
</dbReference>
<name>A0ABR3A4V9_9AGAR</name>
<proteinExistence type="predicted"/>
<comment type="caution">
    <text evidence="1">The sequence shown here is derived from an EMBL/GenBank/DDBJ whole genome shotgun (WGS) entry which is preliminary data.</text>
</comment>
<dbReference type="InterPro" id="IPR010255">
    <property type="entry name" value="Haem_peroxidase_sf"/>
</dbReference>